<evidence type="ECO:0000313" key="2">
    <source>
        <dbReference type="EMBL" id="XBS19330.1"/>
    </source>
</evidence>
<dbReference type="AlphaFoldDB" id="A0AAU7NQS2"/>
<accession>A0AAU7NQS2</accession>
<dbReference type="RefSeq" id="WP_349431222.1">
    <property type="nucleotide sequence ID" value="NZ_CP157743.1"/>
</dbReference>
<protein>
    <recommendedName>
        <fullName evidence="4">Alpha/beta hydrolase</fullName>
    </recommendedName>
</protein>
<name>A0AAU7NQS2_9GAMM</name>
<evidence type="ECO:0008006" key="4">
    <source>
        <dbReference type="Google" id="ProtNLM"/>
    </source>
</evidence>
<proteinExistence type="predicted"/>
<evidence type="ECO:0000313" key="3">
    <source>
        <dbReference type="Proteomes" id="UP001225378"/>
    </source>
</evidence>
<feature type="chain" id="PRO_5043549041" description="Alpha/beta hydrolase" evidence="1">
    <location>
        <begin position="22"/>
        <end position="415"/>
    </location>
</feature>
<evidence type="ECO:0000256" key="1">
    <source>
        <dbReference type="SAM" id="SignalP"/>
    </source>
</evidence>
<dbReference type="Proteomes" id="UP001225378">
    <property type="component" value="Chromosome"/>
</dbReference>
<dbReference type="EMBL" id="CP157743">
    <property type="protein sequence ID" value="XBS19330.1"/>
    <property type="molecule type" value="Genomic_DNA"/>
</dbReference>
<sequence length="415" mass="46787">MKQTLTTLVLLTLAITLNGCASFGRGITEAIMEKQQQEDTRLCEIRGHAFEGLKPNLEVEGSKMKVLMVHGVGDHLPGYATEFFEKLAKELDLTVTATKHKNIALSSPNNGEKKLGNLRINRYLNKEQSQELLLYELTWSEITAEEKKVLSYDNSGEYSFRRAEVNDLLKKFSNDTGPDPIIYLGDSREDILVAFEQSLCWMTSGNWNDLPDEVHQSCQWQNIDSIYNDNYAFVSHSLGSRITIDGLQRIASLFGGPQTDQLHWDLVTALKSKEIPIYMMSNQLPMLQLGRKLPEVSNQHDTFCEPEGEKYDERMLAKTPIIAFSDPNDLLSYAIPENFINNYLDSRLCISVTNVIINVATVYDVFGMGKMANPLDAHIGYDTDDRVVGLIAKGIGHNNTAEAVKQRCHWIETID</sequence>
<keyword evidence="3" id="KW-1185">Reference proteome</keyword>
<keyword evidence="1" id="KW-0732">Signal</keyword>
<organism evidence="2 3">
    <name type="scientific">Methylomarinum roseum</name>
    <dbReference type="NCBI Taxonomy" id="3067653"/>
    <lineage>
        <taxon>Bacteria</taxon>
        <taxon>Pseudomonadati</taxon>
        <taxon>Pseudomonadota</taxon>
        <taxon>Gammaproteobacteria</taxon>
        <taxon>Methylococcales</taxon>
        <taxon>Methylococcaceae</taxon>
        <taxon>Methylomarinum</taxon>
    </lineage>
</organism>
<gene>
    <name evidence="2" type="ORF">Q9L42_013235</name>
</gene>
<feature type="signal peptide" evidence="1">
    <location>
        <begin position="1"/>
        <end position="21"/>
    </location>
</feature>
<reference evidence="2 3" key="1">
    <citation type="journal article" date="2024" name="Microbiology">
        <title>Methylomarinum rosea sp. nov., a novel halophilic methanotrophic bacterium from the hypersaline Lake Elton.</title>
        <authorList>
            <person name="Suleimanov R.Z."/>
            <person name="Oshkin I.Y."/>
            <person name="Danilova O.V."/>
            <person name="Suzina N.E."/>
            <person name="Dedysh S.N."/>
        </authorList>
    </citation>
    <scope>NUCLEOTIDE SEQUENCE [LARGE SCALE GENOMIC DNA]</scope>
    <source>
        <strain evidence="2 3">Ch1-1</strain>
    </source>
</reference>
<dbReference type="KEGG" id="mech:Q9L42_013235"/>